<dbReference type="RefSeq" id="XP_050500823.1">
    <property type="nucleotide sequence ID" value="XM_050644866.1"/>
</dbReference>
<dbReference type="Gene3D" id="4.10.60.10">
    <property type="entry name" value="Zinc finger, CCHC-type"/>
    <property type="match status" value="1"/>
</dbReference>
<feature type="compositionally biased region" description="Polar residues" evidence="1">
    <location>
        <begin position="463"/>
        <end position="473"/>
    </location>
</feature>
<dbReference type="Proteomes" id="UP001652700">
    <property type="component" value="Unplaced"/>
</dbReference>
<dbReference type="Pfam" id="PF03564">
    <property type="entry name" value="DUF1759"/>
    <property type="match status" value="1"/>
</dbReference>
<dbReference type="InterPro" id="IPR036875">
    <property type="entry name" value="Znf_CCHC_sf"/>
</dbReference>
<dbReference type="SUPFAM" id="SSF57756">
    <property type="entry name" value="Retrovirus zinc finger-like domains"/>
    <property type="match status" value="1"/>
</dbReference>
<feature type="compositionally biased region" description="Basic and acidic residues" evidence="1">
    <location>
        <begin position="595"/>
        <end position="609"/>
    </location>
</feature>
<dbReference type="EnsemblMetazoa" id="XM_050644866.1">
    <property type="protein sequence ID" value="XP_050500823.1"/>
    <property type="gene ID" value="LOC126880804"/>
</dbReference>
<feature type="compositionally biased region" description="Basic and acidic residues" evidence="1">
    <location>
        <begin position="474"/>
        <end position="484"/>
    </location>
</feature>
<dbReference type="PANTHER" id="PTHR47331:SF1">
    <property type="entry name" value="GAG-LIKE PROTEIN"/>
    <property type="match status" value="1"/>
</dbReference>
<evidence type="ECO:0000313" key="2">
    <source>
        <dbReference type="EnsemblMetazoa" id="XP_050500823.1"/>
    </source>
</evidence>
<sequence length="891" mass="103216">MKTLYAEQEKLGQEIAKILTNIKKLNKEKRTTEYLNIRRQTVEELWNDFAEQHNEIVGKGSKDDKYFTSNYYEQVQKKYEETKKALEEFIKNSYKSSIKIREVKIRMGKLHNLLEDDENNEDIQDDLKEEVQKIDALIMEITVENEQDALEAEIERFYTMKRRVRSIIKVNKRVVAEGCKKEKIILPQAKLPSFEGRYEAWGTFFDIFKQLIHENNQLSNVEKMQYLKTSLRGEASRIIQHLNTTEANYSAAWKMLQDRYDNPRMNLFILIDKILQAAEIKEASAKALKKLHDTIHECLEAISGLGIMTESWSPLIARISMLKWDTETRRLYETSIQNSRDIPTYKSTQEFLQRRFQTLEMLEKERKRTDHKQQAKKKITCVVCHEEHKLFKCPKFLSLQVRERNKIVKEKQWCGRCLLHKKEVPCYSTYRCAECNGQHSSLLHMSDGQYDNRRNSENRRPQNRPNTSGSDGQYDNRRNSENRRPQNRPNSSGSEGQYDNRRNSENRRPKNRPTSSGTRDDNSYDGSSRRQENTMTRYSEVPKNKAIEQTIDIKKELKLVETNNNEIKSANSKIEASVVELDFKELEPTQTAKETNFDSGRKTTEGKDSKSFILEEENSKTINERVDDLMTQSHKDVQKISDIEGTDQNKTRIVVQETESIKIDSKEIEQLNKSIENTECSRAVENKDAKNHVMQLEQVNNNIEDGKIYINSTEEIDLKEIEVNVHMPSDDTIEDLTDKCKRLEETLSWSFHPPTTPNSGAGFNSYSSRNRSWQSRPHTPNVSVTTYSLSCWNCQVVGHAFRDCTRPQTRIFCHGCGRENTLKRNCFKCSGNEHAEARTLSVPQTAAPSGNMTAAVDEASGPIPASSSNTSQEGRNTSNRRPARKPKSGKK</sequence>
<proteinExistence type="predicted"/>
<dbReference type="InterPro" id="IPR005312">
    <property type="entry name" value="DUF1759"/>
</dbReference>
<dbReference type="GeneID" id="126880804"/>
<evidence type="ECO:0008006" key="4">
    <source>
        <dbReference type="Google" id="ProtNLM"/>
    </source>
</evidence>
<feature type="region of interest" description="Disordered" evidence="1">
    <location>
        <begin position="442"/>
        <end position="543"/>
    </location>
</feature>
<feature type="compositionally biased region" description="Basic and acidic residues" evidence="1">
    <location>
        <begin position="498"/>
        <end position="508"/>
    </location>
</feature>
<feature type="compositionally biased region" description="Polar residues" evidence="1">
    <location>
        <begin position="487"/>
        <end position="497"/>
    </location>
</feature>
<organism evidence="2 3">
    <name type="scientific">Diabrotica virgifera virgifera</name>
    <name type="common">western corn rootworm</name>
    <dbReference type="NCBI Taxonomy" id="50390"/>
    <lineage>
        <taxon>Eukaryota</taxon>
        <taxon>Metazoa</taxon>
        <taxon>Ecdysozoa</taxon>
        <taxon>Arthropoda</taxon>
        <taxon>Hexapoda</taxon>
        <taxon>Insecta</taxon>
        <taxon>Pterygota</taxon>
        <taxon>Neoptera</taxon>
        <taxon>Endopterygota</taxon>
        <taxon>Coleoptera</taxon>
        <taxon>Polyphaga</taxon>
        <taxon>Cucujiformia</taxon>
        <taxon>Chrysomeloidea</taxon>
        <taxon>Chrysomelidae</taxon>
        <taxon>Galerucinae</taxon>
        <taxon>Diabroticina</taxon>
        <taxon>Diabroticites</taxon>
        <taxon>Diabrotica</taxon>
    </lineage>
</organism>
<reference evidence="2" key="1">
    <citation type="submission" date="2025-05" db="UniProtKB">
        <authorList>
            <consortium name="EnsemblMetazoa"/>
        </authorList>
    </citation>
    <scope>IDENTIFICATION</scope>
</reference>
<accession>A0ABM5JSA4</accession>
<feature type="compositionally biased region" description="Basic residues" evidence="1">
    <location>
        <begin position="881"/>
        <end position="891"/>
    </location>
</feature>
<keyword evidence="3" id="KW-1185">Reference proteome</keyword>
<protein>
    <recommendedName>
        <fullName evidence="4">CCHC-type domain-containing protein</fullName>
    </recommendedName>
</protein>
<feature type="compositionally biased region" description="Basic and acidic residues" evidence="1">
    <location>
        <begin position="518"/>
        <end position="532"/>
    </location>
</feature>
<dbReference type="PANTHER" id="PTHR47331">
    <property type="entry name" value="PHD-TYPE DOMAIN-CONTAINING PROTEIN"/>
    <property type="match status" value="1"/>
</dbReference>
<name>A0ABM5JSA4_DIAVI</name>
<evidence type="ECO:0000313" key="3">
    <source>
        <dbReference type="Proteomes" id="UP001652700"/>
    </source>
</evidence>
<feature type="region of interest" description="Disordered" evidence="1">
    <location>
        <begin position="844"/>
        <end position="891"/>
    </location>
</feature>
<feature type="region of interest" description="Disordered" evidence="1">
    <location>
        <begin position="590"/>
        <end position="609"/>
    </location>
</feature>
<evidence type="ECO:0000256" key="1">
    <source>
        <dbReference type="SAM" id="MobiDB-lite"/>
    </source>
</evidence>
<feature type="compositionally biased region" description="Basic and acidic residues" evidence="1">
    <location>
        <begin position="450"/>
        <end position="460"/>
    </location>
</feature>
<feature type="compositionally biased region" description="Polar residues" evidence="1">
    <location>
        <begin position="865"/>
        <end position="880"/>
    </location>
</feature>